<dbReference type="InterPro" id="IPR050917">
    <property type="entry name" value="SOX_TF"/>
</dbReference>
<feature type="region of interest" description="Disordered" evidence="7">
    <location>
        <begin position="293"/>
        <end position="312"/>
    </location>
</feature>
<keyword evidence="3 6" id="KW-0238">DNA-binding</keyword>
<sequence>MSDRHVCSYLERCSCVLRFGLSWPKPKLNDERQSVKELRNVSQQTAGIKVLTVGSVCKEGNEGDPKAPPTEKRPSVTRWTKNIRGPSQPFNLETRITRQGTVSSKPARRERRGLSTDDSSCSSPTKRRSLDSPVDLQVTSRKMEAHQDSGLSSAATETEAGPSSSEQCSNEQCTSSLDDAVGKLLQGYDWTLLPVTSRAGGRRSAHVKRPMNAFMVWAQAARRRLADQYPQLHNAELSKTLGKLWRIQFLFNRTKVHKSQRRVLKVNPSECNRILSDGEKQPFIEEAERLRNAHKKQHPHYKYQPRRRKPKTEEQMGIVMHRATLSSPGTSVDSTNSSDCTYPRLYPDTGIKTYDRPTYHDSKASYDLSRSAWTTESGKYPADHSIVESKPYDAMRYESNVATKSYVDAKCYETVKYHEVSAAAKYHETIPKYSELQAKPYDLPKYPENPLKYPTDVTSPSKSYACVHSQYYSAPEGYTVHEENEYQTQGVSTHSFYPYISASMTQPPYYMGPR</sequence>
<evidence type="ECO:0000256" key="4">
    <source>
        <dbReference type="ARBA" id="ARBA00023163"/>
    </source>
</evidence>
<evidence type="ECO:0000259" key="8">
    <source>
        <dbReference type="PROSITE" id="PS50118"/>
    </source>
</evidence>
<dbReference type="PANTHER" id="PTHR45803">
    <property type="entry name" value="SOX100B"/>
    <property type="match status" value="1"/>
</dbReference>
<dbReference type="EMBL" id="WNWW01000637">
    <property type="protein sequence ID" value="KAF3422855.1"/>
    <property type="molecule type" value="Genomic_DNA"/>
</dbReference>
<comment type="caution">
    <text evidence="9">The sequence shown here is derived from an EMBL/GenBank/DDBJ whole genome shotgun (WGS) entry which is preliminary data.</text>
</comment>
<proteinExistence type="predicted"/>
<name>A0A833S0U2_9HYME</name>
<dbReference type="InterPro" id="IPR009071">
    <property type="entry name" value="HMG_box_dom"/>
</dbReference>
<dbReference type="SUPFAM" id="SSF47095">
    <property type="entry name" value="HMG-box"/>
    <property type="match status" value="2"/>
</dbReference>
<gene>
    <name evidence="9" type="ORF">E2986_11490</name>
</gene>
<feature type="DNA-binding region" description="HMG box" evidence="6">
    <location>
        <begin position="207"/>
        <end position="302"/>
    </location>
</feature>
<dbReference type="InterPro" id="IPR036910">
    <property type="entry name" value="HMG_box_dom_sf"/>
</dbReference>
<evidence type="ECO:0000256" key="7">
    <source>
        <dbReference type="SAM" id="MobiDB-lite"/>
    </source>
</evidence>
<dbReference type="SMART" id="SM00398">
    <property type="entry name" value="HMG"/>
    <property type="match status" value="1"/>
</dbReference>
<dbReference type="Proteomes" id="UP000655588">
    <property type="component" value="Unassembled WGS sequence"/>
</dbReference>
<reference evidence="9" key="1">
    <citation type="submission" date="2019-11" db="EMBL/GenBank/DDBJ databases">
        <title>The nuclear and mitochondrial genomes of Frieseomelitta varia - a highly eusocial stingless bee (Meliponini) with a permanently sterile worker caste.</title>
        <authorList>
            <person name="Freitas F.C.P."/>
            <person name="Lourenco A.P."/>
            <person name="Nunes F.M.F."/>
            <person name="Paschoal A.R."/>
            <person name="Abreu F.C.P."/>
            <person name="Barbin F.O."/>
            <person name="Bataglia L."/>
            <person name="Cardoso-Junior C.A.M."/>
            <person name="Cervoni M.S."/>
            <person name="Silva S.R."/>
            <person name="Dalarmi F."/>
            <person name="Del Lama M.A."/>
            <person name="Depintor T.S."/>
            <person name="Ferreira K.M."/>
            <person name="Goria P.S."/>
            <person name="Jaskot M.C."/>
            <person name="Lago D.C."/>
            <person name="Luna-Lucena D."/>
            <person name="Moda L.M."/>
            <person name="Nascimento L."/>
            <person name="Pedrino M."/>
            <person name="Rabico F.O."/>
            <person name="Sanches F.C."/>
            <person name="Santos D.E."/>
            <person name="Santos C.G."/>
            <person name="Vieira J."/>
            <person name="Lopes T.F."/>
            <person name="Barchuk A.R."/>
            <person name="Hartfelder K."/>
            <person name="Simoes Z.L.P."/>
            <person name="Bitondi M.M.G."/>
            <person name="Pinheiro D.G."/>
        </authorList>
    </citation>
    <scope>NUCLEOTIDE SEQUENCE</scope>
    <source>
        <strain evidence="9">USP_RPSP 00005682</strain>
        <tissue evidence="9">Whole individual</tissue>
    </source>
</reference>
<dbReference type="Pfam" id="PF00505">
    <property type="entry name" value="HMG_box"/>
    <property type="match status" value="1"/>
</dbReference>
<dbReference type="GO" id="GO:0000981">
    <property type="term" value="F:DNA-binding transcription factor activity, RNA polymerase II-specific"/>
    <property type="evidence" value="ECO:0007669"/>
    <property type="project" value="TreeGrafter"/>
</dbReference>
<dbReference type="GO" id="GO:0005634">
    <property type="term" value="C:nucleus"/>
    <property type="evidence" value="ECO:0007669"/>
    <property type="project" value="UniProtKB-SubCell"/>
</dbReference>
<dbReference type="CDD" id="cd22031">
    <property type="entry name" value="HMG-box_SoxE"/>
    <property type="match status" value="1"/>
</dbReference>
<dbReference type="InterPro" id="IPR022151">
    <property type="entry name" value="Sox_N"/>
</dbReference>
<protein>
    <recommendedName>
        <fullName evidence="8">HMG box domain-containing protein</fullName>
    </recommendedName>
</protein>
<dbReference type="PROSITE" id="PS50118">
    <property type="entry name" value="HMG_BOX_2"/>
    <property type="match status" value="1"/>
</dbReference>
<feature type="compositionally biased region" description="Basic residues" evidence="7">
    <location>
        <begin position="293"/>
        <end position="310"/>
    </location>
</feature>
<feature type="domain" description="HMG box" evidence="8">
    <location>
        <begin position="207"/>
        <end position="302"/>
    </location>
</feature>
<dbReference type="Gene3D" id="1.10.30.10">
    <property type="entry name" value="High mobility group box domain"/>
    <property type="match status" value="1"/>
</dbReference>
<feature type="region of interest" description="Disordered" evidence="7">
    <location>
        <begin position="57"/>
        <end position="173"/>
    </location>
</feature>
<evidence type="ECO:0000313" key="10">
    <source>
        <dbReference type="Proteomes" id="UP000655588"/>
    </source>
</evidence>
<evidence type="ECO:0000256" key="6">
    <source>
        <dbReference type="PROSITE-ProRule" id="PRU00267"/>
    </source>
</evidence>
<evidence type="ECO:0000256" key="1">
    <source>
        <dbReference type="ARBA" id="ARBA00004123"/>
    </source>
</evidence>
<keyword evidence="10" id="KW-1185">Reference proteome</keyword>
<keyword evidence="4" id="KW-0804">Transcription</keyword>
<evidence type="ECO:0000256" key="5">
    <source>
        <dbReference type="ARBA" id="ARBA00023242"/>
    </source>
</evidence>
<evidence type="ECO:0000256" key="2">
    <source>
        <dbReference type="ARBA" id="ARBA00023015"/>
    </source>
</evidence>
<feature type="compositionally biased region" description="Basic and acidic residues" evidence="7">
    <location>
        <begin position="59"/>
        <end position="74"/>
    </location>
</feature>
<dbReference type="PANTHER" id="PTHR45803:SF5">
    <property type="entry name" value="SOX100B"/>
    <property type="match status" value="1"/>
</dbReference>
<keyword evidence="5 6" id="KW-0539">Nucleus</keyword>
<dbReference type="GO" id="GO:0000978">
    <property type="term" value="F:RNA polymerase II cis-regulatory region sequence-specific DNA binding"/>
    <property type="evidence" value="ECO:0007669"/>
    <property type="project" value="TreeGrafter"/>
</dbReference>
<evidence type="ECO:0000256" key="3">
    <source>
        <dbReference type="ARBA" id="ARBA00023125"/>
    </source>
</evidence>
<dbReference type="AlphaFoldDB" id="A0A833S0U2"/>
<feature type="compositionally biased region" description="Polar residues" evidence="7">
    <location>
        <begin position="149"/>
        <end position="173"/>
    </location>
</feature>
<accession>A0A833S0U2</accession>
<organism evidence="9 10">
    <name type="scientific">Frieseomelitta varia</name>
    <dbReference type="NCBI Taxonomy" id="561572"/>
    <lineage>
        <taxon>Eukaryota</taxon>
        <taxon>Metazoa</taxon>
        <taxon>Ecdysozoa</taxon>
        <taxon>Arthropoda</taxon>
        <taxon>Hexapoda</taxon>
        <taxon>Insecta</taxon>
        <taxon>Pterygota</taxon>
        <taxon>Neoptera</taxon>
        <taxon>Endopterygota</taxon>
        <taxon>Hymenoptera</taxon>
        <taxon>Apocrita</taxon>
        <taxon>Aculeata</taxon>
        <taxon>Apoidea</taxon>
        <taxon>Anthophila</taxon>
        <taxon>Apidae</taxon>
        <taxon>Frieseomelitta</taxon>
    </lineage>
</organism>
<evidence type="ECO:0000313" key="9">
    <source>
        <dbReference type="EMBL" id="KAF3422855.1"/>
    </source>
</evidence>
<comment type="subcellular location">
    <subcellularLocation>
        <location evidence="1">Nucleus</location>
    </subcellularLocation>
</comment>
<keyword evidence="2" id="KW-0805">Transcription regulation</keyword>
<dbReference type="Pfam" id="PF12444">
    <property type="entry name" value="Sox_N"/>
    <property type="match status" value="1"/>
</dbReference>